<proteinExistence type="predicted"/>
<dbReference type="AlphaFoldDB" id="A0A9Q3F786"/>
<dbReference type="OrthoDB" id="2499225at2759"/>
<sequence>MPSIKTYPNSFVSYQGPSYFREAGPATSTQYSTQKALPPKPTLDMAFNRRSLDWTEIQDYSPHSLTPQCLTSCAILCDDPPQDIAQQLARWNFPSRPAAPPRLLIWGPYNQSNEPSSPPQPLRPAFQDNQTSTFKTHKRRRDYCLNEPPAQTTPYLFSKRPRTMEEDSPPKYSFRPNTFWPTPPFTDVCLQNNIQPPPITSSTNSIHSFTSDKATSQAHPIFLPYPQCVTKASYSAPLCFVSGFQTQPHPSPTYNHPQYFSSFKTSPIWSEEWHHTYNQFRNTALFPNSYLKPPLEPMFCS</sequence>
<protein>
    <submittedName>
        <fullName evidence="1">Uncharacterized protein</fullName>
    </submittedName>
</protein>
<dbReference type="Proteomes" id="UP000765509">
    <property type="component" value="Unassembled WGS sequence"/>
</dbReference>
<name>A0A9Q3F786_9BASI</name>
<evidence type="ECO:0000313" key="2">
    <source>
        <dbReference type="Proteomes" id="UP000765509"/>
    </source>
</evidence>
<comment type="caution">
    <text evidence="1">The sequence shown here is derived from an EMBL/GenBank/DDBJ whole genome shotgun (WGS) entry which is preliminary data.</text>
</comment>
<accession>A0A9Q3F786</accession>
<dbReference type="EMBL" id="AVOT02037080">
    <property type="protein sequence ID" value="MBW0531711.1"/>
    <property type="molecule type" value="Genomic_DNA"/>
</dbReference>
<organism evidence="1 2">
    <name type="scientific">Austropuccinia psidii MF-1</name>
    <dbReference type="NCBI Taxonomy" id="1389203"/>
    <lineage>
        <taxon>Eukaryota</taxon>
        <taxon>Fungi</taxon>
        <taxon>Dikarya</taxon>
        <taxon>Basidiomycota</taxon>
        <taxon>Pucciniomycotina</taxon>
        <taxon>Pucciniomycetes</taxon>
        <taxon>Pucciniales</taxon>
        <taxon>Sphaerophragmiaceae</taxon>
        <taxon>Austropuccinia</taxon>
    </lineage>
</organism>
<reference evidence="1" key="1">
    <citation type="submission" date="2021-03" db="EMBL/GenBank/DDBJ databases">
        <title>Draft genome sequence of rust myrtle Austropuccinia psidii MF-1, a brazilian biotype.</title>
        <authorList>
            <person name="Quecine M.C."/>
            <person name="Pachon D.M.R."/>
            <person name="Bonatelli M.L."/>
            <person name="Correr F.H."/>
            <person name="Franceschini L.M."/>
            <person name="Leite T.F."/>
            <person name="Margarido G.R.A."/>
            <person name="Almeida C.A."/>
            <person name="Ferrarezi J.A."/>
            <person name="Labate C.A."/>
        </authorList>
    </citation>
    <scope>NUCLEOTIDE SEQUENCE</scope>
    <source>
        <strain evidence="1">MF-1</strain>
    </source>
</reference>
<keyword evidence="2" id="KW-1185">Reference proteome</keyword>
<evidence type="ECO:0000313" key="1">
    <source>
        <dbReference type="EMBL" id="MBW0531711.1"/>
    </source>
</evidence>
<gene>
    <name evidence="1" type="ORF">O181_071426</name>
</gene>